<feature type="transmembrane region" description="Helical" evidence="14">
    <location>
        <begin position="596"/>
        <end position="617"/>
    </location>
</feature>
<comment type="caution">
    <text evidence="15">The sequence shown here is derived from an EMBL/GenBank/DDBJ whole genome shotgun (WGS) entry which is preliminary data.</text>
</comment>
<keyword evidence="6" id="KW-0333">Golgi apparatus</keyword>
<evidence type="ECO:0000256" key="8">
    <source>
        <dbReference type="ARBA" id="ARBA00023316"/>
    </source>
</evidence>
<dbReference type="Gene3D" id="3.90.550.10">
    <property type="entry name" value="Spore Coat Polysaccharide Biosynthesis Protein SpsA, Chain A"/>
    <property type="match status" value="2"/>
</dbReference>
<gene>
    <name evidence="15" type="ORF">Adt_36723</name>
</gene>
<accession>A0ABD1QJM8</accession>
<keyword evidence="3" id="KW-0808">Transferase</keyword>
<feature type="active site" evidence="11">
    <location>
        <position position="449"/>
    </location>
</feature>
<feature type="binding site" evidence="13">
    <location>
        <position position="309"/>
    </location>
    <ligand>
        <name>Mn(2+)</name>
        <dbReference type="ChEBI" id="CHEBI:29035"/>
    </ligand>
</feature>
<comment type="subcellular location">
    <subcellularLocation>
        <location evidence="1">Golgi apparatus membrane</location>
        <topology evidence="1">Multi-pass membrane protein</topology>
    </subcellularLocation>
</comment>
<evidence type="ECO:0000256" key="9">
    <source>
        <dbReference type="ARBA" id="ARBA00037405"/>
    </source>
</evidence>
<dbReference type="PANTHER" id="PTHR13301">
    <property type="entry name" value="X-BOX TRANSCRIPTION FACTOR-RELATED"/>
    <property type="match status" value="1"/>
</dbReference>
<feature type="binding site" evidence="12">
    <location>
        <position position="144"/>
    </location>
    <ligand>
        <name>UDP-alpha-D-glucose</name>
        <dbReference type="ChEBI" id="CHEBI:58885"/>
    </ligand>
</feature>
<keyword evidence="16" id="KW-1185">Reference proteome</keyword>
<evidence type="ECO:0000256" key="14">
    <source>
        <dbReference type="SAM" id="Phobius"/>
    </source>
</evidence>
<dbReference type="GO" id="GO:0071555">
    <property type="term" value="P:cell wall organization"/>
    <property type="evidence" value="ECO:0007669"/>
    <property type="project" value="UniProtKB-KW"/>
</dbReference>
<evidence type="ECO:0000256" key="6">
    <source>
        <dbReference type="ARBA" id="ARBA00023034"/>
    </source>
</evidence>
<dbReference type="GO" id="GO:0000139">
    <property type="term" value="C:Golgi membrane"/>
    <property type="evidence" value="ECO:0007669"/>
    <property type="project" value="UniProtKB-SubCell"/>
</dbReference>
<protein>
    <submittedName>
        <fullName evidence="15">Cellulose synthase-like protein E1</fullName>
    </submittedName>
</protein>
<feature type="transmembrane region" description="Helical" evidence="14">
    <location>
        <begin position="524"/>
        <end position="546"/>
    </location>
</feature>
<dbReference type="Proteomes" id="UP001604336">
    <property type="component" value="Unassembled WGS sequence"/>
</dbReference>
<evidence type="ECO:0000313" key="16">
    <source>
        <dbReference type="Proteomes" id="UP001604336"/>
    </source>
</evidence>
<dbReference type="AlphaFoldDB" id="A0ABD1QJM8"/>
<keyword evidence="2" id="KW-0328">Glycosyltransferase</keyword>
<evidence type="ECO:0000256" key="2">
    <source>
        <dbReference type="ARBA" id="ARBA00022676"/>
    </source>
</evidence>
<evidence type="ECO:0000256" key="4">
    <source>
        <dbReference type="ARBA" id="ARBA00022692"/>
    </source>
</evidence>
<sequence>MFMKMSANGEEAAVPLFETKGTKGNAAYKVFSLTIFLGIVSIWVYRLICIPRTGRYAWIGMFVAELMFGMYWIITQSVRWNVVFRHPFKHRLSSRYEDKLPTVDIFVCTADPILEPPSMVISTVLSVMSYNYPPEKLSVYLSDDGGSELTFYALLEASNFSKYWIPFCKKFKVEPRSPQAYFAQNIDMNHLKFAHEFSNIKKLYEDMKSRIDSAVEKGCISNEIKGQHRGFSEWNSKVTKKDHQSIVQILIDGWNPNAVDIEGNKLPTLVYLSREKRPGWAHNFKAGSMNALIRVSSQISNAPIILNLDCDMYANDPDTIRDALCFFMDEKKGHQISYVQYPQRFSNITKNDIYSNGFCVILKIELAGIDGFGGTLYGGTGCFHRRVSLCGNKYSKDHRFELHNVESNKKDETVQELEGACKPLANCDYENDTQWGKEMGLVYGCPVEDVVTGLTIQCRGWKPVYHNPTKDAFLGIAPTTLDIALIQFKRWSEGMFQIFFSKYCPFIYGHGKINLGAQMGYCVYLLWAPVSLPTLYYVVIPALGLLHGVPLFPEVSSLWFLPFVYVFAAKTIYSLIEDLNCGDTLKGWWNLQRMWAIRRITSFLFAFIDTIIWKLGFFPTSFSVTAKVVDDDVLKRYQQEIMEFGTSSNMFTIIATIAVLNLFSFGWGFKNVVFGTTTRELEQFIPQMTISGLLVDKYNFVLI</sequence>
<reference evidence="16" key="1">
    <citation type="submission" date="2024-07" db="EMBL/GenBank/DDBJ databases">
        <title>Two chromosome-level genome assemblies of Korean endemic species Abeliophyllum distichum and Forsythia ovata (Oleaceae).</title>
        <authorList>
            <person name="Jang H."/>
        </authorList>
    </citation>
    <scope>NUCLEOTIDE SEQUENCE [LARGE SCALE GENOMIC DNA]</scope>
</reference>
<evidence type="ECO:0000256" key="12">
    <source>
        <dbReference type="PIRSR" id="PIRSR605150-2"/>
    </source>
</evidence>
<organism evidence="15 16">
    <name type="scientific">Abeliophyllum distichum</name>
    <dbReference type="NCBI Taxonomy" id="126358"/>
    <lineage>
        <taxon>Eukaryota</taxon>
        <taxon>Viridiplantae</taxon>
        <taxon>Streptophyta</taxon>
        <taxon>Embryophyta</taxon>
        <taxon>Tracheophyta</taxon>
        <taxon>Spermatophyta</taxon>
        <taxon>Magnoliopsida</taxon>
        <taxon>eudicotyledons</taxon>
        <taxon>Gunneridae</taxon>
        <taxon>Pentapetalae</taxon>
        <taxon>asterids</taxon>
        <taxon>lamiids</taxon>
        <taxon>Lamiales</taxon>
        <taxon>Oleaceae</taxon>
        <taxon>Forsythieae</taxon>
        <taxon>Abeliophyllum</taxon>
    </lineage>
</organism>
<evidence type="ECO:0000256" key="11">
    <source>
        <dbReference type="PIRSR" id="PIRSR605150-1"/>
    </source>
</evidence>
<keyword evidence="4 14" id="KW-0812">Transmembrane</keyword>
<evidence type="ECO:0000256" key="10">
    <source>
        <dbReference type="ARBA" id="ARBA00060766"/>
    </source>
</evidence>
<evidence type="ECO:0000256" key="1">
    <source>
        <dbReference type="ARBA" id="ARBA00004653"/>
    </source>
</evidence>
<feature type="binding site" evidence="13">
    <location>
        <position position="285"/>
    </location>
    <ligand>
        <name>Mn(2+)</name>
        <dbReference type="ChEBI" id="CHEBI:29035"/>
    </ligand>
</feature>
<dbReference type="FunFam" id="3.90.550.10:FF:000112">
    <property type="entry name" value="Cellulose synthase-like protein E1"/>
    <property type="match status" value="1"/>
</dbReference>
<comment type="similarity">
    <text evidence="10">Belongs to the glycosyltransferase 2 family. Plant cellulose synthase-like E subfamily.</text>
</comment>
<comment type="function">
    <text evidence="9">Thought to be a Golgi-localized beta-glycan synthase that polymerize the backbones of noncellulosic polysaccharides (hemicelluloses) of plant cell wall.</text>
</comment>
<keyword evidence="8" id="KW-0961">Cell wall biogenesis/degradation</keyword>
<evidence type="ECO:0000313" key="15">
    <source>
        <dbReference type="EMBL" id="KAL2475987.1"/>
    </source>
</evidence>
<feature type="active site" evidence="11">
    <location>
        <position position="144"/>
    </location>
</feature>
<dbReference type="InterPro" id="IPR029044">
    <property type="entry name" value="Nucleotide-diphossugar_trans"/>
</dbReference>
<feature type="transmembrane region" description="Helical" evidence="14">
    <location>
        <begin position="26"/>
        <end position="44"/>
    </location>
</feature>
<keyword evidence="5 14" id="KW-1133">Transmembrane helix</keyword>
<feature type="binding site" evidence="12">
    <location>
        <position position="115"/>
    </location>
    <ligand>
        <name>UDP-alpha-D-glucose</name>
        <dbReference type="ChEBI" id="CHEBI:58885"/>
    </ligand>
</feature>
<evidence type="ECO:0000256" key="5">
    <source>
        <dbReference type="ARBA" id="ARBA00022989"/>
    </source>
</evidence>
<keyword evidence="7 14" id="KW-0472">Membrane</keyword>
<dbReference type="FunFam" id="3.90.550.10:FF:000138">
    <property type="entry name" value="Cellulose synthase isolog"/>
    <property type="match status" value="1"/>
</dbReference>
<evidence type="ECO:0000256" key="7">
    <source>
        <dbReference type="ARBA" id="ARBA00023136"/>
    </source>
</evidence>
<dbReference type="SUPFAM" id="SSF53448">
    <property type="entry name" value="Nucleotide-diphospho-sugar transferases"/>
    <property type="match status" value="1"/>
</dbReference>
<dbReference type="GO" id="GO:0016757">
    <property type="term" value="F:glycosyltransferase activity"/>
    <property type="evidence" value="ECO:0007669"/>
    <property type="project" value="UniProtKB-KW"/>
</dbReference>
<dbReference type="InterPro" id="IPR005150">
    <property type="entry name" value="Cellulose_synth"/>
</dbReference>
<feature type="transmembrane region" description="Helical" evidence="14">
    <location>
        <begin position="56"/>
        <end position="74"/>
    </location>
</feature>
<feature type="transmembrane region" description="Helical" evidence="14">
    <location>
        <begin position="558"/>
        <end position="576"/>
    </location>
</feature>
<evidence type="ECO:0000256" key="13">
    <source>
        <dbReference type="PIRSR" id="PIRSR605150-3"/>
    </source>
</evidence>
<name>A0ABD1QJM8_9LAMI</name>
<feature type="transmembrane region" description="Helical" evidence="14">
    <location>
        <begin position="650"/>
        <end position="669"/>
    </location>
</feature>
<dbReference type="EMBL" id="JBFOLK010000011">
    <property type="protein sequence ID" value="KAL2475987.1"/>
    <property type="molecule type" value="Genomic_DNA"/>
</dbReference>
<dbReference type="Pfam" id="PF03552">
    <property type="entry name" value="Cellulose_synt"/>
    <property type="match status" value="2"/>
</dbReference>
<proteinExistence type="inferred from homology"/>
<evidence type="ECO:0000256" key="3">
    <source>
        <dbReference type="ARBA" id="ARBA00022679"/>
    </source>
</evidence>